<dbReference type="InterPro" id="IPR001214">
    <property type="entry name" value="SET_dom"/>
</dbReference>
<protein>
    <submittedName>
        <fullName evidence="2">SET domain-containing protein</fullName>
    </submittedName>
</protein>
<dbReference type="CDD" id="cd20071">
    <property type="entry name" value="SET_SMYD"/>
    <property type="match status" value="1"/>
</dbReference>
<keyword evidence="3" id="KW-1185">Reference proteome</keyword>
<dbReference type="EMBL" id="ML978243">
    <property type="protein sequence ID" value="KAF2026460.1"/>
    <property type="molecule type" value="Genomic_DNA"/>
</dbReference>
<evidence type="ECO:0000259" key="1">
    <source>
        <dbReference type="PROSITE" id="PS50280"/>
    </source>
</evidence>
<dbReference type="OrthoDB" id="265717at2759"/>
<dbReference type="SUPFAM" id="SSF82199">
    <property type="entry name" value="SET domain"/>
    <property type="match status" value="1"/>
</dbReference>
<dbReference type="Proteomes" id="UP000799777">
    <property type="component" value="Unassembled WGS sequence"/>
</dbReference>
<feature type="domain" description="SET" evidence="1">
    <location>
        <begin position="18"/>
        <end position="187"/>
    </location>
</feature>
<dbReference type="InterPro" id="IPR046341">
    <property type="entry name" value="SET_dom_sf"/>
</dbReference>
<dbReference type="Gene3D" id="2.170.270.10">
    <property type="entry name" value="SET domain"/>
    <property type="match status" value="1"/>
</dbReference>
<dbReference type="AlphaFoldDB" id="A0A9P4LIR7"/>
<dbReference type="PROSITE" id="PS50280">
    <property type="entry name" value="SET"/>
    <property type="match status" value="1"/>
</dbReference>
<gene>
    <name evidence="2" type="ORF">EK21DRAFT_92394</name>
</gene>
<reference evidence="2" key="1">
    <citation type="journal article" date="2020" name="Stud. Mycol.">
        <title>101 Dothideomycetes genomes: a test case for predicting lifestyles and emergence of pathogens.</title>
        <authorList>
            <person name="Haridas S."/>
            <person name="Albert R."/>
            <person name="Binder M."/>
            <person name="Bloem J."/>
            <person name="Labutti K."/>
            <person name="Salamov A."/>
            <person name="Andreopoulos B."/>
            <person name="Baker S."/>
            <person name="Barry K."/>
            <person name="Bills G."/>
            <person name="Bluhm B."/>
            <person name="Cannon C."/>
            <person name="Castanera R."/>
            <person name="Culley D."/>
            <person name="Daum C."/>
            <person name="Ezra D."/>
            <person name="Gonzalez J."/>
            <person name="Henrissat B."/>
            <person name="Kuo A."/>
            <person name="Liang C."/>
            <person name="Lipzen A."/>
            <person name="Lutzoni F."/>
            <person name="Magnuson J."/>
            <person name="Mondo S."/>
            <person name="Nolan M."/>
            <person name="Ohm R."/>
            <person name="Pangilinan J."/>
            <person name="Park H.-J."/>
            <person name="Ramirez L."/>
            <person name="Alfaro M."/>
            <person name="Sun H."/>
            <person name="Tritt A."/>
            <person name="Yoshinaga Y."/>
            <person name="Zwiers L.-H."/>
            <person name="Turgeon B."/>
            <person name="Goodwin S."/>
            <person name="Spatafora J."/>
            <person name="Crous P."/>
            <person name="Grigoriev I."/>
        </authorList>
    </citation>
    <scope>NUCLEOTIDE SEQUENCE</scope>
    <source>
        <strain evidence="2">CBS 110217</strain>
    </source>
</reference>
<evidence type="ECO:0000313" key="3">
    <source>
        <dbReference type="Proteomes" id="UP000799777"/>
    </source>
</evidence>
<dbReference type="PANTHER" id="PTHR47332:SF2">
    <property type="entry name" value="SET-6"/>
    <property type="match status" value="1"/>
</dbReference>
<evidence type="ECO:0000313" key="2">
    <source>
        <dbReference type="EMBL" id="KAF2026460.1"/>
    </source>
</evidence>
<dbReference type="InterPro" id="IPR053185">
    <property type="entry name" value="SET_domain_protein"/>
</dbReference>
<accession>A0A9P4LIR7</accession>
<dbReference type="Pfam" id="PF00856">
    <property type="entry name" value="SET"/>
    <property type="match status" value="1"/>
</dbReference>
<name>A0A9P4LIR7_9PLEO</name>
<organism evidence="2 3">
    <name type="scientific">Setomelanomma holmii</name>
    <dbReference type="NCBI Taxonomy" id="210430"/>
    <lineage>
        <taxon>Eukaryota</taxon>
        <taxon>Fungi</taxon>
        <taxon>Dikarya</taxon>
        <taxon>Ascomycota</taxon>
        <taxon>Pezizomycotina</taxon>
        <taxon>Dothideomycetes</taxon>
        <taxon>Pleosporomycetidae</taxon>
        <taxon>Pleosporales</taxon>
        <taxon>Pleosporineae</taxon>
        <taxon>Phaeosphaeriaceae</taxon>
        <taxon>Setomelanomma</taxon>
    </lineage>
</organism>
<dbReference type="SMART" id="SM00317">
    <property type="entry name" value="SET"/>
    <property type="match status" value="1"/>
</dbReference>
<sequence length="338" mass="38241">MATIDGSNITDKGIPPAPPNDYYEVRAIDGKGYGCFALKPIKRGTRILADDPLLVVPVAHYLQSDIQQAFDKLSPKQQKLYFTLHSGHGQNPKNWPSRIHESVEPLERQRIQEQHNARLGGEASLISIFQTNCMEMNKGAAIFPNAARFNHCCNPNACFTWNEAIGKETIHVMNEVQAGEEITLSYCDMIHDKILRSWELKHYGFACDCRACIGDEDDESTFAHQSAERRFRLQDLERETRFLRGKRLEDGAKTKGYVEKLLKMAALHQKEGNFTARLANVFIDISLVCEMKGDLRMAVLTAAKAVQVKKDCQGADFPEFSRYDEVLQRIKAKFAQVS</sequence>
<dbReference type="PANTHER" id="PTHR47332">
    <property type="entry name" value="SET DOMAIN-CONTAINING PROTEIN 5"/>
    <property type="match status" value="1"/>
</dbReference>
<comment type="caution">
    <text evidence="2">The sequence shown here is derived from an EMBL/GenBank/DDBJ whole genome shotgun (WGS) entry which is preliminary data.</text>
</comment>
<proteinExistence type="predicted"/>